<dbReference type="Gene3D" id="1.10.760.10">
    <property type="entry name" value="Cytochrome c-like domain"/>
    <property type="match status" value="1"/>
</dbReference>
<dbReference type="GO" id="GO:0020037">
    <property type="term" value="F:heme binding"/>
    <property type="evidence" value="ECO:0007669"/>
    <property type="project" value="InterPro"/>
</dbReference>
<keyword evidence="7" id="KW-1185">Reference proteome</keyword>
<protein>
    <recommendedName>
        <fullName evidence="5">Cytochrome c domain-containing protein</fullName>
    </recommendedName>
</protein>
<sequence>MIFLLAFVLAFAGGYFFFNKGKTDNMQAVTVQENTTSKVDEEEESEPEELSSAEFEIFNTNSCLSCHAVSSLGLEGGTTGPDLSKSYADIEGKHGVDLDSFLQEPTSAVMTGVIEGSPLSDEDRAEIVELLKKASEE</sequence>
<keyword evidence="3 4" id="KW-0408">Iron</keyword>
<keyword evidence="2 4" id="KW-0479">Metal-binding</keyword>
<dbReference type="EMBL" id="CP017560">
    <property type="protein sequence ID" value="AOV09007.1"/>
    <property type="molecule type" value="Genomic_DNA"/>
</dbReference>
<evidence type="ECO:0000256" key="1">
    <source>
        <dbReference type="ARBA" id="ARBA00022617"/>
    </source>
</evidence>
<name>A0A1D8JJW7_9BACL</name>
<dbReference type="InterPro" id="IPR036909">
    <property type="entry name" value="Cyt_c-like_dom_sf"/>
</dbReference>
<evidence type="ECO:0000313" key="6">
    <source>
        <dbReference type="EMBL" id="AOV09007.1"/>
    </source>
</evidence>
<dbReference type="Proteomes" id="UP000185746">
    <property type="component" value="Chromosome"/>
</dbReference>
<gene>
    <name evidence="6" type="ORF">BI350_00565</name>
</gene>
<reference evidence="6 7" key="1">
    <citation type="submission" date="2016-09" db="EMBL/GenBank/DDBJ databases">
        <title>Complete genome sequence of the Lysinibacillus sphaericus LMG 22257, a specie of Bacillus with ureolytic activity that can effectively biodeposit calcium carbonate.</title>
        <authorList>
            <person name="Yan W."/>
        </authorList>
    </citation>
    <scope>NUCLEOTIDE SEQUENCE [LARGE SCALE GENOMIC DNA]</scope>
    <source>
        <strain evidence="6 7">LMG 22257</strain>
    </source>
</reference>
<dbReference type="AlphaFoldDB" id="A0A1D8JJW7"/>
<proteinExistence type="predicted"/>
<evidence type="ECO:0000259" key="5">
    <source>
        <dbReference type="PROSITE" id="PS51007"/>
    </source>
</evidence>
<evidence type="ECO:0000256" key="4">
    <source>
        <dbReference type="PROSITE-ProRule" id="PRU00433"/>
    </source>
</evidence>
<evidence type="ECO:0000313" key="7">
    <source>
        <dbReference type="Proteomes" id="UP000185746"/>
    </source>
</evidence>
<accession>A0A1D8JJW7</accession>
<dbReference type="SUPFAM" id="SSF46626">
    <property type="entry name" value="Cytochrome c"/>
    <property type="match status" value="1"/>
</dbReference>
<dbReference type="GO" id="GO:0046872">
    <property type="term" value="F:metal ion binding"/>
    <property type="evidence" value="ECO:0007669"/>
    <property type="project" value="UniProtKB-KW"/>
</dbReference>
<organism evidence="6 7">
    <name type="scientific">Sporosarcina ureilytica</name>
    <dbReference type="NCBI Taxonomy" id="298596"/>
    <lineage>
        <taxon>Bacteria</taxon>
        <taxon>Bacillati</taxon>
        <taxon>Bacillota</taxon>
        <taxon>Bacilli</taxon>
        <taxon>Bacillales</taxon>
        <taxon>Caryophanaceae</taxon>
        <taxon>Sporosarcina</taxon>
    </lineage>
</organism>
<evidence type="ECO:0000256" key="3">
    <source>
        <dbReference type="ARBA" id="ARBA00023004"/>
    </source>
</evidence>
<evidence type="ECO:0000256" key="2">
    <source>
        <dbReference type="ARBA" id="ARBA00022723"/>
    </source>
</evidence>
<feature type="domain" description="Cytochrome c" evidence="5">
    <location>
        <begin position="49"/>
        <end position="135"/>
    </location>
</feature>
<dbReference type="GO" id="GO:0009055">
    <property type="term" value="F:electron transfer activity"/>
    <property type="evidence" value="ECO:0007669"/>
    <property type="project" value="InterPro"/>
</dbReference>
<keyword evidence="1 4" id="KW-0349">Heme</keyword>
<dbReference type="KEGG" id="surl:BI350_00565"/>
<dbReference type="InterPro" id="IPR009056">
    <property type="entry name" value="Cyt_c-like_dom"/>
</dbReference>
<dbReference type="PROSITE" id="PS51007">
    <property type="entry name" value="CYTC"/>
    <property type="match status" value="1"/>
</dbReference>